<dbReference type="Gene3D" id="3.10.350.10">
    <property type="entry name" value="LysM domain"/>
    <property type="match status" value="2"/>
</dbReference>
<dbReference type="SMART" id="SM01043">
    <property type="entry name" value="BTAD"/>
    <property type="match status" value="1"/>
</dbReference>
<organism evidence="5 6">
    <name type="scientific">Streptantibioticus parmotrematis</name>
    <dbReference type="NCBI Taxonomy" id="2873249"/>
    <lineage>
        <taxon>Bacteria</taxon>
        <taxon>Bacillati</taxon>
        <taxon>Actinomycetota</taxon>
        <taxon>Actinomycetes</taxon>
        <taxon>Kitasatosporales</taxon>
        <taxon>Streptomycetaceae</taxon>
        <taxon>Streptantibioticus</taxon>
    </lineage>
</organism>
<evidence type="ECO:0000313" key="6">
    <source>
        <dbReference type="Proteomes" id="UP001198565"/>
    </source>
</evidence>
<feature type="compositionally biased region" description="Low complexity" evidence="2">
    <location>
        <begin position="778"/>
        <end position="792"/>
    </location>
</feature>
<keyword evidence="6" id="KW-1185">Reference proteome</keyword>
<dbReference type="Gene3D" id="1.25.40.10">
    <property type="entry name" value="Tetratricopeptide repeat domain"/>
    <property type="match status" value="1"/>
</dbReference>
<dbReference type="PROSITE" id="PS51782">
    <property type="entry name" value="LYSM"/>
    <property type="match status" value="1"/>
</dbReference>
<dbReference type="RefSeq" id="WP_222982739.1">
    <property type="nucleotide sequence ID" value="NZ_JAINVZ010000048.1"/>
</dbReference>
<sequence>MPQPSPRPARRGRTLATALRALASLVTLAACLVGLPVVLGWGTSAVAGPGIAALGNLLTTQDSGQVFLLALAVAGWIGWALFAAAVLLEIPAQVRGRTAPQLRLLVGQRAAATLVSALLLALPTGTALASPGPAQAATVASAPQHITSEHTVARSEHRDAFAGTTYTVRQTRPAESLWSIADSQLGDGARWEEIAHLNDGRTMTDGSIFRADAPIQPGWTLRLPADARHATSPAKDGPSTQDTATRATTYTVHADDTLSQIAEHQLGDADQWPQIYALNHDQVHDPDLIYPGEHLTLPAQTTSPDPATSSSPEPAPGPSSGTDTTPPPVTPPAAAPDTTSATPPSNPAPSVVAPSATSTPTTPPATADTPTAQTPTASTPYETAPTAHTQHATSESESTTGLFALGGALLAASVLTALGARRILQQRRRRPGRRIAMPTSTAATTEQAMRTVAAPDGITIIDATLRTAAVHLAADGRELPELGAACYQEHGLTLYLTEPAAPVAPFSAVDGDLARWHAPASTNELLPDHDIDNADAPYPALVTIGVTETGETVLVDLERFALVRIGGPRRQPVLRALAVELATTTLADHLDLTLLGSTCPGLADLLPERCSQHPDPADAVGAVASHHLGQQQAMTAAGAESLRQARLGPDTTSAWTPHLVLGDHDDLSDDHLQDLIGIALDSPRTATTLLTTSTATPSTPGDATWDIITGAGVAIPGTSLVCTLQELSDQDYTDVLDIIATSAIDTPDVPAPANSPRLIEHIPVQDTPDHHTSPTPGPATTDEATPAAARPTAVEREEQPDEAEGLMAAFADLGPDDGNGNGNGSDDALLPHLTTAGSPASHSPAEPDHGASADSAPTAAEGPVVRVLGPVDIVGTGGTTEQRYLRVLTEIAAWMVLHPGRDHLALDEAIWPGREVSRKTRNPWISRLRGWLGTAPDGSQHLPPIATTADARYRLANSVTSDWQQFQALVAEGTNDALHQALRLVRGRPFAAVRPRRYVWAEPLIQEMISAIVDVAAELGNRYLGIGDPRGALWAATNGLDAAPEAEQLHRILFRAHHALGDREALERAVLRLDDLNTALGCDMDDETADLLDLLLATTQPPTRP</sequence>
<evidence type="ECO:0000256" key="1">
    <source>
        <dbReference type="ARBA" id="ARBA00023012"/>
    </source>
</evidence>
<keyword evidence="3" id="KW-0472">Membrane</keyword>
<comment type="caution">
    <text evidence="5">The sequence shown here is derived from an EMBL/GenBank/DDBJ whole genome shotgun (WGS) entry which is preliminary data.</text>
</comment>
<dbReference type="PANTHER" id="PTHR34700">
    <property type="entry name" value="POTASSIUM BINDING PROTEIN KBP"/>
    <property type="match status" value="1"/>
</dbReference>
<evidence type="ECO:0000313" key="5">
    <source>
        <dbReference type="EMBL" id="MBY8889426.1"/>
    </source>
</evidence>
<feature type="transmembrane region" description="Helical" evidence="3">
    <location>
        <begin position="66"/>
        <end position="90"/>
    </location>
</feature>
<feature type="region of interest" description="Disordered" evidence="2">
    <location>
        <begin position="287"/>
        <end position="395"/>
    </location>
</feature>
<keyword evidence="1" id="KW-0902">Two-component regulatory system</keyword>
<feature type="compositionally biased region" description="Low complexity" evidence="2">
    <location>
        <begin position="335"/>
        <end position="380"/>
    </location>
</feature>
<dbReference type="InterPro" id="IPR036779">
    <property type="entry name" value="LysM_dom_sf"/>
</dbReference>
<evidence type="ECO:0000256" key="2">
    <source>
        <dbReference type="SAM" id="MobiDB-lite"/>
    </source>
</evidence>
<evidence type="ECO:0000259" key="4">
    <source>
        <dbReference type="PROSITE" id="PS51782"/>
    </source>
</evidence>
<name>A0ABS7R3B2_9ACTN</name>
<dbReference type="PANTHER" id="PTHR34700:SF4">
    <property type="entry name" value="PHAGE-LIKE ELEMENT PBSX PROTEIN XKDP"/>
    <property type="match status" value="1"/>
</dbReference>
<dbReference type="InterPro" id="IPR018392">
    <property type="entry name" value="LysM"/>
</dbReference>
<feature type="domain" description="LysM" evidence="4">
    <location>
        <begin position="248"/>
        <end position="297"/>
    </location>
</feature>
<protein>
    <submittedName>
        <fullName evidence="5">LysM peptidoglycan-binding domain-containing protein</fullName>
    </submittedName>
</protein>
<dbReference type="InterPro" id="IPR052196">
    <property type="entry name" value="Bact_Kbp"/>
</dbReference>
<feature type="compositionally biased region" description="Polar residues" evidence="2">
    <location>
        <begin position="386"/>
        <end position="395"/>
    </location>
</feature>
<accession>A0ABS7R3B2</accession>
<keyword evidence="3" id="KW-1133">Transmembrane helix</keyword>
<dbReference type="SUPFAM" id="SSF48452">
    <property type="entry name" value="TPR-like"/>
    <property type="match status" value="1"/>
</dbReference>
<dbReference type="SMART" id="SM00257">
    <property type="entry name" value="LysM"/>
    <property type="match status" value="1"/>
</dbReference>
<dbReference type="InterPro" id="IPR005158">
    <property type="entry name" value="BTAD"/>
</dbReference>
<feature type="transmembrane region" description="Helical" evidence="3">
    <location>
        <begin position="402"/>
        <end position="424"/>
    </location>
</feature>
<feature type="compositionally biased region" description="Pro residues" evidence="2">
    <location>
        <begin position="325"/>
        <end position="334"/>
    </location>
</feature>
<dbReference type="CDD" id="cd00118">
    <property type="entry name" value="LysM"/>
    <property type="match status" value="1"/>
</dbReference>
<proteinExistence type="predicted"/>
<gene>
    <name evidence="5" type="ORF">K7472_31965</name>
</gene>
<dbReference type="InterPro" id="IPR011990">
    <property type="entry name" value="TPR-like_helical_dom_sf"/>
</dbReference>
<feature type="compositionally biased region" description="Low complexity" evidence="2">
    <location>
        <begin position="298"/>
        <end position="324"/>
    </location>
</feature>
<reference evidence="5 6" key="1">
    <citation type="submission" date="2021-08" db="EMBL/GenBank/DDBJ databases">
        <title>Streptomyces sp. PTM05 isolated from lichen.</title>
        <authorList>
            <person name="Somphong A."/>
            <person name="Phongsopitanun W."/>
            <person name="Tanasupawat S."/>
        </authorList>
    </citation>
    <scope>NUCLEOTIDE SEQUENCE [LARGE SCALE GENOMIC DNA]</scope>
    <source>
        <strain evidence="5 6">Ptm05</strain>
    </source>
</reference>
<evidence type="ECO:0000256" key="3">
    <source>
        <dbReference type="SAM" id="Phobius"/>
    </source>
</evidence>
<dbReference type="EMBL" id="JAINVZ010000048">
    <property type="protein sequence ID" value="MBY8889426.1"/>
    <property type="molecule type" value="Genomic_DNA"/>
</dbReference>
<feature type="region of interest" description="Disordered" evidence="2">
    <location>
        <begin position="425"/>
        <end position="444"/>
    </location>
</feature>
<dbReference type="Pfam" id="PF01476">
    <property type="entry name" value="LysM"/>
    <property type="match status" value="1"/>
</dbReference>
<feature type="region of interest" description="Disordered" evidence="2">
    <location>
        <begin position="764"/>
        <end position="861"/>
    </location>
</feature>
<dbReference type="Proteomes" id="UP001198565">
    <property type="component" value="Unassembled WGS sequence"/>
</dbReference>
<feature type="transmembrane region" description="Helical" evidence="3">
    <location>
        <begin position="21"/>
        <end position="46"/>
    </location>
</feature>
<keyword evidence="3" id="KW-0812">Transmembrane</keyword>
<dbReference type="PROSITE" id="PS51257">
    <property type="entry name" value="PROKAR_LIPOPROTEIN"/>
    <property type="match status" value="1"/>
</dbReference>